<reference evidence="1 2" key="1">
    <citation type="submission" date="2020-08" db="EMBL/GenBank/DDBJ databases">
        <title>Genomic Encyclopedia of Type Strains, Phase IV (KMG-IV): sequencing the most valuable type-strain genomes for metagenomic binning, comparative biology and taxonomic classification.</title>
        <authorList>
            <person name="Goeker M."/>
        </authorList>
    </citation>
    <scope>NUCLEOTIDE SEQUENCE [LARGE SCALE GENOMIC DNA]</scope>
    <source>
        <strain evidence="1 2">DSM 26287</strain>
    </source>
</reference>
<name>A0A7X0NF11_9GAMM</name>
<dbReference type="EMBL" id="JACHHU010000003">
    <property type="protein sequence ID" value="MBB6542253.1"/>
    <property type="molecule type" value="Genomic_DNA"/>
</dbReference>
<gene>
    <name evidence="1" type="ORF">HNQ55_000731</name>
</gene>
<evidence type="ECO:0000313" key="2">
    <source>
        <dbReference type="Proteomes" id="UP000537141"/>
    </source>
</evidence>
<evidence type="ECO:0008006" key="3">
    <source>
        <dbReference type="Google" id="ProtNLM"/>
    </source>
</evidence>
<dbReference type="RefSeq" id="WP_184422684.1">
    <property type="nucleotide sequence ID" value="NZ_AP027362.1"/>
</dbReference>
<organism evidence="1 2">
    <name type="scientific">Thalassotalea piscium</name>
    <dbReference type="NCBI Taxonomy" id="1230533"/>
    <lineage>
        <taxon>Bacteria</taxon>
        <taxon>Pseudomonadati</taxon>
        <taxon>Pseudomonadota</taxon>
        <taxon>Gammaproteobacteria</taxon>
        <taxon>Alteromonadales</taxon>
        <taxon>Colwelliaceae</taxon>
        <taxon>Thalassotalea</taxon>
    </lineage>
</organism>
<proteinExistence type="predicted"/>
<evidence type="ECO:0000313" key="1">
    <source>
        <dbReference type="EMBL" id="MBB6542253.1"/>
    </source>
</evidence>
<sequence>MKPNEILQVNIEEKLAVFFQGYITCFKDYDIDNLKKYYQLPCTLSTPDKLILVQSTEAFMQEFSEIFMQLKNANTNDFNFSQITYTEVNNALTVVGGQWTFINDQQEVFAAFFACYHILAENNSFKIVNVMSHEVENSVTFAEKLTLSEEQNNPLNLNKSNQ</sequence>
<comment type="caution">
    <text evidence="1">The sequence shown here is derived from an EMBL/GenBank/DDBJ whole genome shotgun (WGS) entry which is preliminary data.</text>
</comment>
<protein>
    <recommendedName>
        <fullName evidence="3">Nuclear transport factor 2 family protein</fullName>
    </recommendedName>
</protein>
<keyword evidence="2" id="KW-1185">Reference proteome</keyword>
<accession>A0A7X0NF11</accession>
<dbReference type="AlphaFoldDB" id="A0A7X0NF11"/>
<dbReference type="Proteomes" id="UP000537141">
    <property type="component" value="Unassembled WGS sequence"/>
</dbReference>